<sequence>MSDIKRLANSYKVSPYACIVRLSQLGIISFSSFKNFEEQLRIEFIELQERLKARDGGPARNRPSEIISQYGNIYTSTLLQAFNNREIGLHKVAELLNIKNHNTVLDIQRML</sequence>
<evidence type="ECO:0000313" key="1">
    <source>
        <dbReference type="EMBL" id="MPM54754.1"/>
    </source>
</evidence>
<name>A0A645AZ10_9ZZZZ</name>
<comment type="caution">
    <text evidence="1">The sequence shown here is derived from an EMBL/GenBank/DDBJ whole genome shotgun (WGS) entry which is preliminary data.</text>
</comment>
<organism evidence="1">
    <name type="scientific">bioreactor metagenome</name>
    <dbReference type="NCBI Taxonomy" id="1076179"/>
    <lineage>
        <taxon>unclassified sequences</taxon>
        <taxon>metagenomes</taxon>
        <taxon>ecological metagenomes</taxon>
    </lineage>
</organism>
<protein>
    <submittedName>
        <fullName evidence="1">Uncharacterized protein</fullName>
    </submittedName>
</protein>
<proteinExistence type="predicted"/>
<dbReference type="EMBL" id="VSSQ01014947">
    <property type="protein sequence ID" value="MPM54754.1"/>
    <property type="molecule type" value="Genomic_DNA"/>
</dbReference>
<accession>A0A645AZ10</accession>
<reference evidence="1" key="1">
    <citation type="submission" date="2019-08" db="EMBL/GenBank/DDBJ databases">
        <authorList>
            <person name="Kucharzyk K."/>
            <person name="Murdoch R.W."/>
            <person name="Higgins S."/>
            <person name="Loffler F."/>
        </authorList>
    </citation>
    <scope>NUCLEOTIDE SEQUENCE</scope>
</reference>
<gene>
    <name evidence="1" type="ORF">SDC9_101534</name>
</gene>
<dbReference type="AlphaFoldDB" id="A0A645AZ10"/>